<dbReference type="GeneID" id="9687736"/>
<dbReference type="Proteomes" id="UP000001876">
    <property type="component" value="Unassembled WGS sequence"/>
</dbReference>
<feature type="compositionally biased region" description="Gly residues" evidence="1">
    <location>
        <begin position="148"/>
        <end position="167"/>
    </location>
</feature>
<keyword evidence="3" id="KW-1185">Reference proteome</keyword>
<feature type="region of interest" description="Disordered" evidence="1">
    <location>
        <begin position="76"/>
        <end position="99"/>
    </location>
</feature>
<evidence type="ECO:0000313" key="3">
    <source>
        <dbReference type="Proteomes" id="UP000001876"/>
    </source>
</evidence>
<dbReference type="EMBL" id="GG663746">
    <property type="protein sequence ID" value="EEH53115.1"/>
    <property type="molecule type" value="Genomic_DNA"/>
</dbReference>
<dbReference type="AlphaFoldDB" id="C1N308"/>
<proteinExistence type="predicted"/>
<feature type="region of interest" description="Disordered" evidence="1">
    <location>
        <begin position="144"/>
        <end position="200"/>
    </location>
</feature>
<evidence type="ECO:0000313" key="2">
    <source>
        <dbReference type="EMBL" id="EEH53115.1"/>
    </source>
</evidence>
<name>C1N308_MICPC</name>
<reference evidence="2 3" key="1">
    <citation type="journal article" date="2009" name="Science">
        <title>Green evolution and dynamic adaptations revealed by genomes of the marine picoeukaryotes Micromonas.</title>
        <authorList>
            <person name="Worden A.Z."/>
            <person name="Lee J.H."/>
            <person name="Mock T."/>
            <person name="Rouze P."/>
            <person name="Simmons M.P."/>
            <person name="Aerts A.L."/>
            <person name="Allen A.E."/>
            <person name="Cuvelier M.L."/>
            <person name="Derelle E."/>
            <person name="Everett M.V."/>
            <person name="Foulon E."/>
            <person name="Grimwood J."/>
            <person name="Gundlach H."/>
            <person name="Henrissat B."/>
            <person name="Napoli C."/>
            <person name="McDonald S.M."/>
            <person name="Parker M.S."/>
            <person name="Rombauts S."/>
            <person name="Salamov A."/>
            <person name="Von Dassow P."/>
            <person name="Badger J.H."/>
            <person name="Coutinho P.M."/>
            <person name="Demir E."/>
            <person name="Dubchak I."/>
            <person name="Gentemann C."/>
            <person name="Eikrem W."/>
            <person name="Gready J.E."/>
            <person name="John U."/>
            <person name="Lanier W."/>
            <person name="Lindquist E.A."/>
            <person name="Lucas S."/>
            <person name="Mayer K.F."/>
            <person name="Moreau H."/>
            <person name="Not F."/>
            <person name="Otillar R."/>
            <person name="Panaud O."/>
            <person name="Pangilinan J."/>
            <person name="Paulsen I."/>
            <person name="Piegu B."/>
            <person name="Poliakov A."/>
            <person name="Robbens S."/>
            <person name="Schmutz J."/>
            <person name="Toulza E."/>
            <person name="Wyss T."/>
            <person name="Zelensky A."/>
            <person name="Zhou K."/>
            <person name="Armbrust E.V."/>
            <person name="Bhattacharya D."/>
            <person name="Goodenough U.W."/>
            <person name="Van de Peer Y."/>
            <person name="Grigoriev I.V."/>
        </authorList>
    </citation>
    <scope>NUCLEOTIDE SEQUENCE [LARGE SCALE GENOMIC DNA]</scope>
    <source>
        <strain evidence="2 3">CCMP1545</strain>
    </source>
</reference>
<accession>C1N308</accession>
<protein>
    <submittedName>
        <fullName evidence="2">Predicted protein</fullName>
    </submittedName>
</protein>
<evidence type="ECO:0000256" key="1">
    <source>
        <dbReference type="SAM" id="MobiDB-lite"/>
    </source>
</evidence>
<feature type="compositionally biased region" description="Basic and acidic residues" evidence="1">
    <location>
        <begin position="1"/>
        <end position="25"/>
    </location>
</feature>
<gene>
    <name evidence="2" type="ORF">MICPUCDRAFT_42082</name>
</gene>
<sequence length="285" mass="29422">MQHAMELSRRQLQAEKSAAESERAAVARASKLSKKSSAREKKLPGTVAADGFDATALEAAMKLSKETHDAHQAKVTEAEAKKRAAEEAKRAAERAEADAARAEEEDLRKAMALSASALSAEAVVARREREELEAAIAASLELSEKEGGAGGGGGEIEPSALGGGGRGYASSSSFPRAGVVASGSLPPIQRAHQPAGYRSDPNVVGVDGVGRNDMAAVRAAAAAAAASQVAVVAANRERTESAAVLSEEEQNAKRAQLRNELATAMREELSGKLGSIAESGRAAER</sequence>
<feature type="region of interest" description="Disordered" evidence="1">
    <location>
        <begin position="1"/>
        <end position="42"/>
    </location>
</feature>
<dbReference type="KEGG" id="mpp:MICPUCDRAFT_42082"/>
<organism evidence="3">
    <name type="scientific">Micromonas pusilla (strain CCMP1545)</name>
    <name type="common">Picoplanktonic green alga</name>
    <dbReference type="NCBI Taxonomy" id="564608"/>
    <lineage>
        <taxon>Eukaryota</taxon>
        <taxon>Viridiplantae</taxon>
        <taxon>Chlorophyta</taxon>
        <taxon>Mamiellophyceae</taxon>
        <taxon>Mamiellales</taxon>
        <taxon>Mamiellaceae</taxon>
        <taxon>Micromonas</taxon>
    </lineage>
</organism>
<dbReference type="RefSeq" id="XP_003062296.1">
    <property type="nucleotide sequence ID" value="XM_003062250.1"/>
</dbReference>